<accession>A0AAP0RRM2</accession>
<name>A0AAP0RRM2_LIQFO</name>
<comment type="caution">
    <text evidence="1">The sequence shown here is derived from an EMBL/GenBank/DDBJ whole genome shotgun (WGS) entry which is preliminary data.</text>
</comment>
<dbReference type="AlphaFoldDB" id="A0AAP0RRM2"/>
<evidence type="ECO:0000313" key="2">
    <source>
        <dbReference type="Proteomes" id="UP001415857"/>
    </source>
</evidence>
<keyword evidence="2" id="KW-1185">Reference proteome</keyword>
<dbReference type="EMBL" id="JBBPBK010000006">
    <property type="protein sequence ID" value="KAK9283079.1"/>
    <property type="molecule type" value="Genomic_DNA"/>
</dbReference>
<proteinExistence type="predicted"/>
<organism evidence="1 2">
    <name type="scientific">Liquidambar formosana</name>
    <name type="common">Formosan gum</name>
    <dbReference type="NCBI Taxonomy" id="63359"/>
    <lineage>
        <taxon>Eukaryota</taxon>
        <taxon>Viridiplantae</taxon>
        <taxon>Streptophyta</taxon>
        <taxon>Embryophyta</taxon>
        <taxon>Tracheophyta</taxon>
        <taxon>Spermatophyta</taxon>
        <taxon>Magnoliopsida</taxon>
        <taxon>eudicotyledons</taxon>
        <taxon>Gunneridae</taxon>
        <taxon>Pentapetalae</taxon>
        <taxon>Saxifragales</taxon>
        <taxon>Altingiaceae</taxon>
        <taxon>Liquidambar</taxon>
    </lineage>
</organism>
<sequence length="56" mass="5994">MAAGAYLDFPRGVMASGLNHGGDLSNSRNANGELLINPLTVSNLHLRWKFLAGLLE</sequence>
<evidence type="ECO:0000313" key="1">
    <source>
        <dbReference type="EMBL" id="KAK9283079.1"/>
    </source>
</evidence>
<reference evidence="1 2" key="1">
    <citation type="journal article" date="2024" name="Plant J.">
        <title>Genome sequences and population genomics reveal climatic adaptation and genomic divergence between two closely related sweetgum species.</title>
        <authorList>
            <person name="Xu W.Q."/>
            <person name="Ren C.Q."/>
            <person name="Zhang X.Y."/>
            <person name="Comes H.P."/>
            <person name="Liu X.H."/>
            <person name="Li Y.G."/>
            <person name="Kettle C.J."/>
            <person name="Jalonen R."/>
            <person name="Gaisberger H."/>
            <person name="Ma Y.Z."/>
            <person name="Qiu Y.X."/>
        </authorList>
    </citation>
    <scope>NUCLEOTIDE SEQUENCE [LARGE SCALE GENOMIC DNA]</scope>
    <source>
        <strain evidence="1">Hangzhou</strain>
    </source>
</reference>
<gene>
    <name evidence="1" type="ORF">L1049_011308</name>
</gene>
<protein>
    <submittedName>
        <fullName evidence="1">Uncharacterized protein</fullName>
    </submittedName>
</protein>
<dbReference type="Proteomes" id="UP001415857">
    <property type="component" value="Unassembled WGS sequence"/>
</dbReference>